<dbReference type="GO" id="GO:0003700">
    <property type="term" value="F:DNA-binding transcription factor activity"/>
    <property type="evidence" value="ECO:0007669"/>
    <property type="project" value="InterPro"/>
</dbReference>
<evidence type="ECO:0000256" key="11">
    <source>
        <dbReference type="ARBA" id="ARBA00023167"/>
    </source>
</evidence>
<dbReference type="GO" id="GO:0000976">
    <property type="term" value="F:transcription cis-regulatory region binding"/>
    <property type="evidence" value="ECO:0007669"/>
    <property type="project" value="TreeGrafter"/>
</dbReference>
<dbReference type="GO" id="GO:0005737">
    <property type="term" value="C:cytoplasm"/>
    <property type="evidence" value="ECO:0007669"/>
    <property type="project" value="UniProtKB-SubCell"/>
</dbReference>
<evidence type="ECO:0000256" key="1">
    <source>
        <dbReference type="ARBA" id="ARBA00004496"/>
    </source>
</evidence>
<evidence type="ECO:0000256" key="8">
    <source>
        <dbReference type="ARBA" id="ARBA00023125"/>
    </source>
</evidence>
<comment type="subcellular location">
    <subcellularLocation>
        <location evidence="1">Cytoplasm</location>
    </subcellularLocation>
</comment>
<gene>
    <name evidence="13" type="ORF">B5D82_13405</name>
</gene>
<dbReference type="Gene3D" id="1.10.10.10">
    <property type="entry name" value="Winged helix-like DNA-binding domain superfamily/Winged helix DNA-binding domain"/>
    <property type="match status" value="1"/>
</dbReference>
<dbReference type="PANTHER" id="PTHR30126:SF25">
    <property type="entry name" value="HTH-TYPE TRANSCRIPTIONAL REGULATOR METR"/>
    <property type="match status" value="1"/>
</dbReference>
<dbReference type="SUPFAM" id="SSF53850">
    <property type="entry name" value="Periplasmic binding protein-like II"/>
    <property type="match status" value="1"/>
</dbReference>
<dbReference type="PROSITE" id="PS50931">
    <property type="entry name" value="HTH_LYSR"/>
    <property type="match status" value="1"/>
</dbReference>
<accession>A0A222G9U9</accession>
<dbReference type="InterPro" id="IPR036388">
    <property type="entry name" value="WH-like_DNA-bd_sf"/>
</dbReference>
<evidence type="ECO:0000313" key="13">
    <source>
        <dbReference type="EMBL" id="ASP48678.1"/>
    </source>
</evidence>
<dbReference type="GO" id="GO:0009086">
    <property type="term" value="P:methionine biosynthetic process"/>
    <property type="evidence" value="ECO:0007669"/>
    <property type="project" value="UniProtKB-KW"/>
</dbReference>
<comment type="similarity">
    <text evidence="2">Belongs to the LysR transcriptional regulatory family.</text>
</comment>
<dbReference type="Pfam" id="PF03466">
    <property type="entry name" value="LysR_substrate"/>
    <property type="match status" value="1"/>
</dbReference>
<proteinExistence type="inferred from homology"/>
<feature type="domain" description="HTH lysR-type" evidence="12">
    <location>
        <begin position="1"/>
        <end position="59"/>
    </location>
</feature>
<keyword evidence="8" id="KW-0238">DNA-binding</keyword>
<evidence type="ECO:0000259" key="12">
    <source>
        <dbReference type="PROSITE" id="PS50931"/>
    </source>
</evidence>
<dbReference type="SUPFAM" id="SSF46785">
    <property type="entry name" value="Winged helix' DNA-binding domain"/>
    <property type="match status" value="1"/>
</dbReference>
<dbReference type="EMBL" id="CP020465">
    <property type="protein sequence ID" value="ASP48678.1"/>
    <property type="molecule type" value="Genomic_DNA"/>
</dbReference>
<dbReference type="Pfam" id="PF00126">
    <property type="entry name" value="HTH_1"/>
    <property type="match status" value="1"/>
</dbReference>
<keyword evidence="10" id="KW-0804">Transcription</keyword>
<dbReference type="InterPro" id="IPR037406">
    <property type="entry name" value="MetR_PBP2"/>
</dbReference>
<dbReference type="OrthoDB" id="155872at2"/>
<keyword evidence="9" id="KW-0010">Activator</keyword>
<keyword evidence="14" id="KW-1185">Reference proteome</keyword>
<evidence type="ECO:0000256" key="2">
    <source>
        <dbReference type="ARBA" id="ARBA00009437"/>
    </source>
</evidence>
<dbReference type="KEGG" id="cber:B5D82_13405"/>
<keyword evidence="11" id="KW-0486">Methionine biosynthesis</keyword>
<sequence length="294" mass="33753">MLERIHLEILTAIKEHGTLTKAADSLHLSQSALSHSIKKLEGQLATQIWKKDGRNLRLTAAGQRIQTLANRVLPQFLHTELLLSQIAKGEMGSLRIGMECHPCYQWLLRVIQPYLKQWPDIDMDVKQEFQFGALGALLSYEIDILITPDPLFKPKIDYIPVFEYEHRLVVSESHKLAQQDFVLPEQLYDETLFSYPVEPLRLDIFSQFLNPAKCSVKKHKYIETTEIMLQMVAAGRGICALPGWLVDEYSKSMPIKSIRFGEQGISKQIFVGIRKNEQQINYLSDFITQAKKTK</sequence>
<dbReference type="InterPro" id="IPR005119">
    <property type="entry name" value="LysR_subst-bd"/>
</dbReference>
<dbReference type="AlphaFoldDB" id="A0A222G9U9"/>
<keyword evidence="4" id="KW-0963">Cytoplasm</keyword>
<evidence type="ECO:0000256" key="6">
    <source>
        <dbReference type="ARBA" id="ARBA00022605"/>
    </source>
</evidence>
<evidence type="ECO:0000256" key="5">
    <source>
        <dbReference type="ARBA" id="ARBA00022491"/>
    </source>
</evidence>
<evidence type="ECO:0000313" key="14">
    <source>
        <dbReference type="Proteomes" id="UP000202259"/>
    </source>
</evidence>
<organism evidence="13 14">
    <name type="scientific">Cognaticolwellia beringensis</name>
    <dbReference type="NCBI Taxonomy" id="1967665"/>
    <lineage>
        <taxon>Bacteria</taxon>
        <taxon>Pseudomonadati</taxon>
        <taxon>Pseudomonadota</taxon>
        <taxon>Gammaproteobacteria</taxon>
        <taxon>Alteromonadales</taxon>
        <taxon>Colwelliaceae</taxon>
        <taxon>Cognaticolwellia</taxon>
    </lineage>
</organism>
<dbReference type="RefSeq" id="WP_081152204.1">
    <property type="nucleotide sequence ID" value="NZ_CP020465.1"/>
</dbReference>
<evidence type="ECO:0000256" key="10">
    <source>
        <dbReference type="ARBA" id="ARBA00023163"/>
    </source>
</evidence>
<dbReference type="Proteomes" id="UP000202259">
    <property type="component" value="Chromosome"/>
</dbReference>
<evidence type="ECO:0000256" key="4">
    <source>
        <dbReference type="ARBA" id="ARBA00022490"/>
    </source>
</evidence>
<dbReference type="PANTHER" id="PTHR30126">
    <property type="entry name" value="HTH-TYPE TRANSCRIPTIONAL REGULATOR"/>
    <property type="match status" value="1"/>
</dbReference>
<dbReference type="InterPro" id="IPR000847">
    <property type="entry name" value="LysR_HTH_N"/>
</dbReference>
<reference evidence="13 14" key="1">
    <citation type="submission" date="2017-08" db="EMBL/GenBank/DDBJ databases">
        <title>Complete genome of Colwellia sp. NB097-1, a psychrophile bacterium ioslated from Bering Sea.</title>
        <authorList>
            <person name="Chen X."/>
        </authorList>
    </citation>
    <scope>NUCLEOTIDE SEQUENCE [LARGE SCALE GENOMIC DNA]</scope>
    <source>
        <strain evidence="13 14">NB097-1</strain>
    </source>
</reference>
<evidence type="ECO:0000256" key="3">
    <source>
        <dbReference type="ARBA" id="ARBA00019365"/>
    </source>
</evidence>
<keyword evidence="5" id="KW-0678">Repressor</keyword>
<protein>
    <recommendedName>
        <fullName evidence="3">HTH-type transcriptional regulator MetR</fullName>
    </recommendedName>
</protein>
<keyword evidence="7" id="KW-0805">Transcription regulation</keyword>
<dbReference type="PRINTS" id="PR00039">
    <property type="entry name" value="HTHLYSR"/>
</dbReference>
<dbReference type="InterPro" id="IPR036390">
    <property type="entry name" value="WH_DNA-bd_sf"/>
</dbReference>
<evidence type="ECO:0000256" key="7">
    <source>
        <dbReference type="ARBA" id="ARBA00023015"/>
    </source>
</evidence>
<dbReference type="CDD" id="cd08441">
    <property type="entry name" value="PBP2_MetR"/>
    <property type="match status" value="1"/>
</dbReference>
<keyword evidence="6" id="KW-0028">Amino-acid biosynthesis</keyword>
<evidence type="ECO:0000256" key="9">
    <source>
        <dbReference type="ARBA" id="ARBA00023159"/>
    </source>
</evidence>
<name>A0A222G9U9_9GAMM</name>
<dbReference type="Gene3D" id="3.40.190.10">
    <property type="entry name" value="Periplasmic binding protein-like II"/>
    <property type="match status" value="1"/>
</dbReference>